<dbReference type="GO" id="GO:0071555">
    <property type="term" value="P:cell wall organization"/>
    <property type="evidence" value="ECO:0007669"/>
    <property type="project" value="UniProtKB-KW"/>
</dbReference>
<evidence type="ECO:0000256" key="13">
    <source>
        <dbReference type="PIRSR" id="PIRSR618044-1"/>
    </source>
</evidence>
<keyword evidence="19" id="KW-1185">Reference proteome</keyword>
<keyword evidence="9" id="KW-0133">Cell shape</keyword>
<comment type="similarity">
    <text evidence="3 15">Belongs to the peptidase S11 family.</text>
</comment>
<keyword evidence="6" id="KW-0645">Protease</keyword>
<evidence type="ECO:0000256" key="14">
    <source>
        <dbReference type="PIRSR" id="PIRSR618044-2"/>
    </source>
</evidence>
<evidence type="ECO:0000256" key="5">
    <source>
        <dbReference type="ARBA" id="ARBA00022645"/>
    </source>
</evidence>
<dbReference type="Gene3D" id="2.60.410.10">
    <property type="entry name" value="D-Ala-D-Ala carboxypeptidase, C-terminal domain"/>
    <property type="match status" value="1"/>
</dbReference>
<comment type="pathway">
    <text evidence="2">Cell wall biogenesis; peptidoglycan biosynthesis.</text>
</comment>
<evidence type="ECO:0000256" key="4">
    <source>
        <dbReference type="ARBA" id="ARBA00012448"/>
    </source>
</evidence>
<name>A0A9X7W1S7_9BACL</name>
<dbReference type="PANTHER" id="PTHR21581">
    <property type="entry name" value="D-ALANYL-D-ALANINE CARBOXYPEPTIDASE"/>
    <property type="match status" value="1"/>
</dbReference>
<feature type="domain" description="Peptidase S11 D-Ala-D-Ala carboxypeptidase A C-terminal" evidence="17">
    <location>
        <begin position="307"/>
        <end position="397"/>
    </location>
</feature>
<dbReference type="InterPro" id="IPR012338">
    <property type="entry name" value="Beta-lactam/transpept-like"/>
</dbReference>
<dbReference type="Pfam" id="PF00768">
    <property type="entry name" value="Peptidase_S11"/>
    <property type="match status" value="1"/>
</dbReference>
<reference evidence="18 19" key="1">
    <citation type="submission" date="2021-02" db="EMBL/GenBank/DDBJ databases">
        <title>Alicyclobacillus curvatus sp. nov. and Alicyclobacillus mengziensis sp. nov., two acidophilic bacteria isolated from acid mine drainage.</title>
        <authorList>
            <person name="Huang Y."/>
        </authorList>
    </citation>
    <scope>NUCLEOTIDE SEQUENCE [LARGE SCALE GENOMIC DNA]</scope>
    <source>
        <strain evidence="18 19">S30H14</strain>
    </source>
</reference>
<keyword evidence="10" id="KW-0573">Peptidoglycan synthesis</keyword>
<dbReference type="SUPFAM" id="SSF56601">
    <property type="entry name" value="beta-lactamase/transpeptidase-like"/>
    <property type="match status" value="1"/>
</dbReference>
<evidence type="ECO:0000256" key="16">
    <source>
        <dbReference type="SAM" id="SignalP"/>
    </source>
</evidence>
<comment type="function">
    <text evidence="1">Removes C-terminal D-alanyl residues from sugar-peptide cell wall precursors.</text>
</comment>
<evidence type="ECO:0000313" key="18">
    <source>
        <dbReference type="EMBL" id="QSO47738.1"/>
    </source>
</evidence>
<dbReference type="GO" id="GO:0006508">
    <property type="term" value="P:proteolysis"/>
    <property type="evidence" value="ECO:0007669"/>
    <property type="project" value="UniProtKB-KW"/>
</dbReference>
<dbReference type="InterPro" id="IPR012907">
    <property type="entry name" value="Peptidase_S11_C"/>
</dbReference>
<dbReference type="AlphaFoldDB" id="A0A9X7W1S7"/>
<dbReference type="InterPro" id="IPR015956">
    <property type="entry name" value="Peniciliin-bd_prot_C_sf"/>
</dbReference>
<evidence type="ECO:0000256" key="12">
    <source>
        <dbReference type="ARBA" id="ARBA00034000"/>
    </source>
</evidence>
<evidence type="ECO:0000256" key="11">
    <source>
        <dbReference type="ARBA" id="ARBA00023316"/>
    </source>
</evidence>
<dbReference type="Proteomes" id="UP000663505">
    <property type="component" value="Chromosome"/>
</dbReference>
<dbReference type="InterPro" id="IPR037167">
    <property type="entry name" value="Peptidase_S11_C_sf"/>
</dbReference>
<dbReference type="KEGG" id="afx:JZ786_01415"/>
<dbReference type="EC" id="3.4.16.4" evidence="4"/>
<evidence type="ECO:0000256" key="9">
    <source>
        <dbReference type="ARBA" id="ARBA00022960"/>
    </source>
</evidence>
<feature type="active site" description="Acyl-ester intermediate" evidence="13">
    <location>
        <position position="85"/>
    </location>
</feature>
<feature type="binding site" evidence="14">
    <location>
        <position position="257"/>
    </location>
    <ligand>
        <name>substrate</name>
    </ligand>
</feature>
<dbReference type="InterPro" id="IPR018044">
    <property type="entry name" value="Peptidase_S11"/>
</dbReference>
<accession>A0A9X7W1S7</accession>
<gene>
    <name evidence="18" type="ORF">JZ786_01415</name>
</gene>
<keyword evidence="8" id="KW-0378">Hydrolase</keyword>
<comment type="catalytic activity">
    <reaction evidence="12">
        <text>Preferential cleavage: (Ac)2-L-Lys-D-Ala-|-D-Ala. Also transpeptidation of peptidyl-alanyl moieties that are N-acyl substituents of D-alanine.</text>
        <dbReference type="EC" id="3.4.16.4"/>
    </reaction>
</comment>
<dbReference type="PRINTS" id="PR00725">
    <property type="entry name" value="DADACBPTASE1"/>
</dbReference>
<dbReference type="GO" id="GO:0008360">
    <property type="term" value="P:regulation of cell shape"/>
    <property type="evidence" value="ECO:0007669"/>
    <property type="project" value="UniProtKB-KW"/>
</dbReference>
<evidence type="ECO:0000256" key="8">
    <source>
        <dbReference type="ARBA" id="ARBA00022801"/>
    </source>
</evidence>
<evidence type="ECO:0000256" key="6">
    <source>
        <dbReference type="ARBA" id="ARBA00022670"/>
    </source>
</evidence>
<dbReference type="EMBL" id="CP071182">
    <property type="protein sequence ID" value="QSO47738.1"/>
    <property type="molecule type" value="Genomic_DNA"/>
</dbReference>
<sequence>MNVSKYKRLWMGISTVFATVMLIPPVSASAAASVATSLTTTFQLPSALSVPTPPTLQAQSVVLMDADNGQILYQKAPNTRRAPASTTKLMTMLLTFKAVHEGKASWSEIVPVTKDAYQLAQTGGVSDAYLDPRQKLTLDKMMRFIAVLSANDATVAVAEKIGGDKQTFVRMMNEEAQKIGLTGTHYMNPDGLPQRNHYTTARDLAVLGRYLVKSHPEVTTYTSRAGTSQDSLITHQTSTWPNTDELIGKFSGLDGLKTGYTSEAGYCFVGSAERGGIRLISVVMGDPTNQARFTDSAALLDYGFNQFVEKKVISAGQTVSANTVAVANGKSKRIPVTAENELMFDLPSGVTGSVRYQLDHHISAPVRKGQQVGQAQYVVDNQVVATDPLLAGEDDGKANMFVLLWRNMGNWFLHLLHRL</sequence>
<keyword evidence="5 18" id="KW-0121">Carboxypeptidase</keyword>
<proteinExistence type="inferred from homology"/>
<evidence type="ECO:0000256" key="1">
    <source>
        <dbReference type="ARBA" id="ARBA00003217"/>
    </source>
</evidence>
<dbReference type="InterPro" id="IPR001967">
    <property type="entry name" value="Peptidase_S11_N"/>
</dbReference>
<evidence type="ECO:0000256" key="7">
    <source>
        <dbReference type="ARBA" id="ARBA00022729"/>
    </source>
</evidence>
<evidence type="ECO:0000256" key="3">
    <source>
        <dbReference type="ARBA" id="ARBA00007164"/>
    </source>
</evidence>
<dbReference type="PANTHER" id="PTHR21581:SF6">
    <property type="entry name" value="TRAFFICKING PROTEIN PARTICLE COMPLEX SUBUNIT 12"/>
    <property type="match status" value="1"/>
</dbReference>
<dbReference type="Gene3D" id="3.40.710.10">
    <property type="entry name" value="DD-peptidase/beta-lactamase superfamily"/>
    <property type="match status" value="1"/>
</dbReference>
<feature type="signal peptide" evidence="16">
    <location>
        <begin position="1"/>
        <end position="30"/>
    </location>
</feature>
<feature type="chain" id="PRO_5040825824" description="serine-type D-Ala-D-Ala carboxypeptidase" evidence="16">
    <location>
        <begin position="31"/>
        <end position="419"/>
    </location>
</feature>
<evidence type="ECO:0000313" key="19">
    <source>
        <dbReference type="Proteomes" id="UP000663505"/>
    </source>
</evidence>
<dbReference type="SUPFAM" id="SSF69189">
    <property type="entry name" value="Penicillin-binding protein associated domain"/>
    <property type="match status" value="1"/>
</dbReference>
<keyword evidence="7 16" id="KW-0732">Signal</keyword>
<dbReference type="Pfam" id="PF07943">
    <property type="entry name" value="PBP5_C"/>
    <property type="match status" value="1"/>
</dbReference>
<feature type="active site" description="Proton acceptor" evidence="13">
    <location>
        <position position="88"/>
    </location>
</feature>
<evidence type="ECO:0000256" key="15">
    <source>
        <dbReference type="RuleBase" id="RU004016"/>
    </source>
</evidence>
<dbReference type="RefSeq" id="WP_206657081.1">
    <property type="nucleotide sequence ID" value="NZ_CP071182.1"/>
</dbReference>
<protein>
    <recommendedName>
        <fullName evidence="4">serine-type D-Ala-D-Ala carboxypeptidase</fullName>
        <ecNumber evidence="4">3.4.16.4</ecNumber>
    </recommendedName>
</protein>
<dbReference type="GO" id="GO:0009252">
    <property type="term" value="P:peptidoglycan biosynthetic process"/>
    <property type="evidence" value="ECO:0007669"/>
    <property type="project" value="UniProtKB-KW"/>
</dbReference>
<evidence type="ECO:0000256" key="10">
    <source>
        <dbReference type="ARBA" id="ARBA00022984"/>
    </source>
</evidence>
<dbReference type="GO" id="GO:0009002">
    <property type="term" value="F:serine-type D-Ala-D-Ala carboxypeptidase activity"/>
    <property type="evidence" value="ECO:0007669"/>
    <property type="project" value="UniProtKB-EC"/>
</dbReference>
<dbReference type="SMART" id="SM00936">
    <property type="entry name" value="PBP5_C"/>
    <property type="match status" value="1"/>
</dbReference>
<keyword evidence="11" id="KW-0961">Cell wall biogenesis/degradation</keyword>
<organism evidence="18 19">
    <name type="scientific">Alicyclobacillus mengziensis</name>
    <dbReference type="NCBI Taxonomy" id="2931921"/>
    <lineage>
        <taxon>Bacteria</taxon>
        <taxon>Bacillati</taxon>
        <taxon>Bacillota</taxon>
        <taxon>Bacilli</taxon>
        <taxon>Bacillales</taxon>
        <taxon>Alicyclobacillaceae</taxon>
        <taxon>Alicyclobacillus</taxon>
    </lineage>
</organism>
<feature type="active site" evidence="13">
    <location>
        <position position="149"/>
    </location>
</feature>
<evidence type="ECO:0000256" key="2">
    <source>
        <dbReference type="ARBA" id="ARBA00004752"/>
    </source>
</evidence>
<evidence type="ECO:0000259" key="17">
    <source>
        <dbReference type="SMART" id="SM00936"/>
    </source>
</evidence>